<sequence>MCDVKDERHGVLPETSLPGSSLLQAFVRMPLVQASHHVRSSCTWMCLTAVSTVARRHRRFPSNTPVSPIPRCRSLATARINVDVVSENPVIWVVDGLCDGTKARQLQHLLEEQDMDLLRKTAAPTLWHQHALEPEFNLTVADSRSEPDALHSSAASTADTDAGEGRAAVGAVPVPVVGLGERAINPAELPTRGSAGHFLGNCKPCAFVYKGGCDSGYDCQFCHLCLPGEKIRRKKDAYVDDMFDQRRTAREDAQLLVYMMHAGALQFVPRQYRSDPLRSFLWLAVQRKELLPEGAWDIALASVARQAWCTQWDPEDLRRSGFAKSAARWRVPEAMLAELSPLVVDVLGAPVEGLPLAESRPFHASDKLPKWRPSLQPVVRYQQDESQVPHIDTSDVTMLVYLSSSGGNTCFPNLQRSIMPRAGRVLVFCSTTPGASRFGGFAGSAYGALWWTLSCFERGETHCAASVRCPGPIFEYRLLGRGLAWPSFEAGQLQLRGGGAAPACSALCISTAAPGDLPATLCHRLQGRALEGQAAPCLCHGCSSHGEMPLPAFAEKPVQEAEGHVLNAVLPAPSVVAAGSFRERPECMDFGQAQLEQLEVEAIHRSQRFPDSTEELLPLPLPSVSGLNCPLCHKTFEDPVMTVDGKVLTSIRENVRPAWIQVEQAEREALRFELQQRSAELLQVKTSTEGQSKELQLHADEMNSCVELKAATLTAKLQMTEAISVHCEGGLPAAGLPGDFFSRYDRFHVKYMRDSLARSQELLHAIYESKILPNFGENLDLCPVAVLQIMMDAVLASSVDYSLDDGRGLFELASKLASSLEEDGVDDVAALREEWAQDTVHTYSFLLGLDENHCHGADLKIYVYDVPENLTRHPLDCVLGQWGTEVLFHQYFLSSACRTLDPEKAELFYVPIYGTCLFTKDALDNDADASERIWDPLIRHIFAQPWAQRNKLMDHIFLFADGQSARIWDSYDLVRSEAVFLMVESKCPTWDEPMRRYSDIKPCSSGWKDIIIPGHTDHARLQAMRRYNRPTAQRELIMTFHGSHSGNKEVYDQCAVRDKVMELAQFAGVDVGGFVPNYLEIKGNAHFCLIPAGTSPWTNQLYESIQCGCIPVILSDEYEVAFQHLVDWRRISIKWPEALVGKELYEFLASFSLETIAAMKADVDDHSCWFDYFSTEPDCSPYAAVLAALVDRRERRLQVYRHWERFWNVPKSADGQRGHTTGRTTRFHTLANETFLM</sequence>
<comment type="caution">
    <text evidence="4">The sequence shown here is derived from an EMBL/GenBank/DDBJ whole genome shotgun (WGS) entry which is preliminary data.</text>
</comment>
<protein>
    <recommendedName>
        <fullName evidence="3">Exostosin GT47 domain-containing protein</fullName>
    </recommendedName>
</protein>
<dbReference type="Gene3D" id="2.60.120.620">
    <property type="entry name" value="q2cbj1_9rhob like domain"/>
    <property type="match status" value="1"/>
</dbReference>
<dbReference type="PANTHER" id="PTHR11062">
    <property type="entry name" value="EXOSTOSIN HEPARAN SULFATE GLYCOSYLTRANSFERASE -RELATED"/>
    <property type="match status" value="1"/>
</dbReference>
<dbReference type="AlphaFoldDB" id="A0A813BQN4"/>
<proteinExistence type="inferred from homology"/>
<feature type="compositionally biased region" description="Low complexity" evidence="2">
    <location>
        <begin position="152"/>
        <end position="165"/>
    </location>
</feature>
<evidence type="ECO:0000313" key="4">
    <source>
        <dbReference type="EMBL" id="CAE7913039.1"/>
    </source>
</evidence>
<feature type="region of interest" description="Disordered" evidence="2">
    <location>
        <begin position="143"/>
        <end position="165"/>
    </location>
</feature>
<evidence type="ECO:0000256" key="2">
    <source>
        <dbReference type="SAM" id="MobiDB-lite"/>
    </source>
</evidence>
<accession>A0A813BQN4</accession>
<feature type="domain" description="Exostosin GT47" evidence="3">
    <location>
        <begin position="858"/>
        <end position="1142"/>
    </location>
</feature>
<reference evidence="4" key="1">
    <citation type="submission" date="2021-02" db="EMBL/GenBank/DDBJ databases">
        <authorList>
            <person name="Dougan E. K."/>
            <person name="Rhodes N."/>
            <person name="Thang M."/>
            <person name="Chan C."/>
        </authorList>
    </citation>
    <scope>NUCLEOTIDE SEQUENCE</scope>
</reference>
<dbReference type="OrthoDB" id="1924787at2759"/>
<comment type="similarity">
    <text evidence="1">Belongs to the glycosyltransferase 47 family.</text>
</comment>
<name>A0A813BQN4_9DINO</name>
<dbReference type="InterPro" id="IPR004263">
    <property type="entry name" value="Exostosin"/>
</dbReference>
<dbReference type="GO" id="GO:0016757">
    <property type="term" value="F:glycosyltransferase activity"/>
    <property type="evidence" value="ECO:0007669"/>
    <property type="project" value="InterPro"/>
</dbReference>
<dbReference type="PANTHER" id="PTHR11062:SF281">
    <property type="entry name" value="EXOSTOSIN-LIKE 2"/>
    <property type="match status" value="1"/>
</dbReference>
<dbReference type="InterPro" id="IPR040911">
    <property type="entry name" value="Exostosin_GT47"/>
</dbReference>
<gene>
    <name evidence="4" type="ORF">SNEC2469_LOCUS31162</name>
</gene>
<evidence type="ECO:0000259" key="3">
    <source>
        <dbReference type="Pfam" id="PF03016"/>
    </source>
</evidence>
<dbReference type="Proteomes" id="UP000601435">
    <property type="component" value="Unassembled WGS sequence"/>
</dbReference>
<organism evidence="4 5">
    <name type="scientific">Symbiodinium necroappetens</name>
    <dbReference type="NCBI Taxonomy" id="1628268"/>
    <lineage>
        <taxon>Eukaryota</taxon>
        <taxon>Sar</taxon>
        <taxon>Alveolata</taxon>
        <taxon>Dinophyceae</taxon>
        <taxon>Suessiales</taxon>
        <taxon>Symbiodiniaceae</taxon>
        <taxon>Symbiodinium</taxon>
    </lineage>
</organism>
<evidence type="ECO:0000256" key="1">
    <source>
        <dbReference type="ARBA" id="ARBA00010271"/>
    </source>
</evidence>
<dbReference type="EMBL" id="CAJNJA010074585">
    <property type="protein sequence ID" value="CAE7913039.1"/>
    <property type="molecule type" value="Genomic_DNA"/>
</dbReference>
<evidence type="ECO:0000313" key="5">
    <source>
        <dbReference type="Proteomes" id="UP000601435"/>
    </source>
</evidence>
<keyword evidence="5" id="KW-1185">Reference proteome</keyword>
<dbReference type="Pfam" id="PF03016">
    <property type="entry name" value="Exostosin_GT47"/>
    <property type="match status" value="1"/>
</dbReference>